<gene>
    <name evidence="2" type="ORF">FEF09_21560</name>
</gene>
<dbReference type="RefSeq" id="WP_146307027.1">
    <property type="nucleotide sequence ID" value="NZ_VOHS01000028.1"/>
</dbReference>
<dbReference type="Proteomes" id="UP000318815">
    <property type="component" value="Unassembled WGS sequence"/>
</dbReference>
<evidence type="ECO:0000313" key="3">
    <source>
        <dbReference type="Proteomes" id="UP000318815"/>
    </source>
</evidence>
<dbReference type="OrthoDB" id="640869at2"/>
<organism evidence="2 3">
    <name type="scientific">Chitinophaga pinensis</name>
    <dbReference type="NCBI Taxonomy" id="79329"/>
    <lineage>
        <taxon>Bacteria</taxon>
        <taxon>Pseudomonadati</taxon>
        <taxon>Bacteroidota</taxon>
        <taxon>Chitinophagia</taxon>
        <taxon>Chitinophagales</taxon>
        <taxon>Chitinophagaceae</taxon>
        <taxon>Chitinophaga</taxon>
    </lineage>
</organism>
<name>A0A5C6LMT3_9BACT</name>
<evidence type="ECO:0000313" key="2">
    <source>
        <dbReference type="EMBL" id="TWV97441.1"/>
    </source>
</evidence>
<keyword evidence="1" id="KW-0472">Membrane</keyword>
<keyword evidence="3" id="KW-1185">Reference proteome</keyword>
<protein>
    <submittedName>
        <fullName evidence="2">Uncharacterized protein</fullName>
    </submittedName>
</protein>
<feature type="transmembrane region" description="Helical" evidence="1">
    <location>
        <begin position="97"/>
        <end position="115"/>
    </location>
</feature>
<comment type="caution">
    <text evidence="2">The sequence shown here is derived from an EMBL/GenBank/DDBJ whole genome shotgun (WGS) entry which is preliminary data.</text>
</comment>
<keyword evidence="1" id="KW-0812">Transmembrane</keyword>
<reference evidence="2 3" key="1">
    <citation type="submission" date="2019-08" db="EMBL/GenBank/DDBJ databases">
        <title>Whole genome sequencing of chitin degrading bacteria Chitinophaga pinensis YS16.</title>
        <authorList>
            <person name="Singh R.P."/>
            <person name="Manchanda G."/>
            <person name="Maurya I.K."/>
            <person name="Joshi N.K."/>
            <person name="Srivastava A.K."/>
        </authorList>
    </citation>
    <scope>NUCLEOTIDE SEQUENCE [LARGE SCALE GENOMIC DNA]</scope>
    <source>
        <strain evidence="2 3">YS-16</strain>
    </source>
</reference>
<accession>A0A5C6LMT3</accession>
<sequence length="266" mass="30241">MNLALGAFILTLLFLPAISFRLAVNRLENLKGLLSTLSITDSIWVFTVVPIVIHIIILLCFCLFNVTVKFDLILNIIYSNSRFNLNNAILGPDIIKFLGYNLMAIFLGGVLGFLINKLELQWKLVSRLFGLGNEWYEAFEGDILNISGEHSNVSNIDLVYLDVLANTKEASILYSGILVKYYYKPKSTELDYIVLQRAVKRDLRKEFRSDKPHVEAGKSSFYDQHTGDSMPVKGDYLIIPMKEVLNINITYLYFDIPEDAIDQLAE</sequence>
<dbReference type="AlphaFoldDB" id="A0A5C6LMT3"/>
<dbReference type="EMBL" id="VOHS01000028">
    <property type="protein sequence ID" value="TWV97441.1"/>
    <property type="molecule type" value="Genomic_DNA"/>
</dbReference>
<feature type="transmembrane region" description="Helical" evidence="1">
    <location>
        <begin position="43"/>
        <end position="66"/>
    </location>
</feature>
<keyword evidence="1" id="KW-1133">Transmembrane helix</keyword>
<evidence type="ECO:0000256" key="1">
    <source>
        <dbReference type="SAM" id="Phobius"/>
    </source>
</evidence>
<proteinExistence type="predicted"/>